<feature type="transmembrane region" description="Helical" evidence="1">
    <location>
        <begin position="125"/>
        <end position="145"/>
    </location>
</feature>
<organism evidence="3 4">
    <name type="scientific">Paraurantiacibacter namhicola</name>
    <dbReference type="NCBI Taxonomy" id="645517"/>
    <lineage>
        <taxon>Bacteria</taxon>
        <taxon>Pseudomonadati</taxon>
        <taxon>Pseudomonadota</taxon>
        <taxon>Alphaproteobacteria</taxon>
        <taxon>Sphingomonadales</taxon>
        <taxon>Erythrobacteraceae</taxon>
        <taxon>Paraurantiacibacter</taxon>
    </lineage>
</organism>
<keyword evidence="1" id="KW-0472">Membrane</keyword>
<dbReference type="OrthoDB" id="8005508at2"/>
<evidence type="ECO:0000259" key="2">
    <source>
        <dbReference type="Pfam" id="PF09851"/>
    </source>
</evidence>
<dbReference type="Pfam" id="PF19942">
    <property type="entry name" value="DUF6404"/>
    <property type="match status" value="1"/>
</dbReference>
<evidence type="ECO:0000313" key="3">
    <source>
        <dbReference type="EMBL" id="ANU07258.1"/>
    </source>
</evidence>
<reference evidence="3 4" key="1">
    <citation type="submission" date="2016-07" db="EMBL/GenBank/DDBJ databases">
        <title>Complete genome sequence of Altererythrobacter namhicola JCM 16345T, containing esterase-encoding genes.</title>
        <authorList>
            <person name="Cheng H."/>
            <person name="Wu Y.-H."/>
            <person name="Jian S.-L."/>
            <person name="Huo Y.-Y."/>
            <person name="Wang C.-S."/>
            <person name="Xu X.-W."/>
        </authorList>
    </citation>
    <scope>NUCLEOTIDE SEQUENCE [LARGE SCALE GENOMIC DNA]</scope>
    <source>
        <strain evidence="3 4">JCM 16345</strain>
    </source>
</reference>
<sequence>MTNLAEELRKLNELRVSGVLSEEEFAEQKSRLMAKDKVVSGKADMDGYPTQKIANAVAMLRATGLEEREIATKGHRWLWQRGFALPPGPYVAREKGPYALLCAGMALFAGTIAYMVFSIMTGGGISFWTGLGLYLVFFAVFFLILPGNLQATVRKKKLPEWDQIPG</sequence>
<dbReference type="AlphaFoldDB" id="A0A1C7D730"/>
<accession>A0A1C7D730</accession>
<dbReference type="Pfam" id="PF09851">
    <property type="entry name" value="SHOCT"/>
    <property type="match status" value="1"/>
</dbReference>
<dbReference type="InterPro" id="IPR045644">
    <property type="entry name" value="DUF6404"/>
</dbReference>
<keyword evidence="1" id="KW-1133">Transmembrane helix</keyword>
<keyword evidence="4" id="KW-1185">Reference proteome</keyword>
<dbReference type="KEGG" id="anh:A6F65_00948"/>
<dbReference type="STRING" id="645517.A6F65_00948"/>
<evidence type="ECO:0000256" key="1">
    <source>
        <dbReference type="SAM" id="Phobius"/>
    </source>
</evidence>
<dbReference type="EMBL" id="CP016545">
    <property type="protein sequence ID" value="ANU07258.1"/>
    <property type="molecule type" value="Genomic_DNA"/>
</dbReference>
<dbReference type="RefSeq" id="WP_067786387.1">
    <property type="nucleotide sequence ID" value="NZ_CP016545.1"/>
</dbReference>
<gene>
    <name evidence="3" type="ORF">A6F65_00948</name>
</gene>
<dbReference type="InterPro" id="IPR018649">
    <property type="entry name" value="SHOCT"/>
</dbReference>
<feature type="transmembrane region" description="Helical" evidence="1">
    <location>
        <begin position="98"/>
        <end position="119"/>
    </location>
</feature>
<proteinExistence type="predicted"/>
<evidence type="ECO:0000313" key="4">
    <source>
        <dbReference type="Proteomes" id="UP000092698"/>
    </source>
</evidence>
<protein>
    <recommendedName>
        <fullName evidence="2">SHOCT domain-containing protein</fullName>
    </recommendedName>
</protein>
<feature type="domain" description="SHOCT" evidence="2">
    <location>
        <begin position="6"/>
        <end position="33"/>
    </location>
</feature>
<keyword evidence="1" id="KW-0812">Transmembrane</keyword>
<name>A0A1C7D730_9SPHN</name>
<dbReference type="Proteomes" id="UP000092698">
    <property type="component" value="Chromosome"/>
</dbReference>